<dbReference type="PANTHER" id="PTHR12300">
    <property type="entry name" value="HVA22-LIKE PROTEINS"/>
    <property type="match status" value="1"/>
</dbReference>
<feature type="transmembrane region" description="Helical" evidence="6">
    <location>
        <begin position="93"/>
        <end position="110"/>
    </location>
</feature>
<dbReference type="WBParaSite" id="EVEC_0000123701-mRNA-1">
    <property type="protein sequence ID" value="EVEC_0000123701-mRNA-1"/>
    <property type="gene ID" value="EVEC_0000123701"/>
</dbReference>
<comment type="subcellular location">
    <subcellularLocation>
        <location evidence="1 6">Membrane</location>
        <topology evidence="1 6">Multi-pass membrane protein</topology>
    </subcellularLocation>
</comment>
<evidence type="ECO:0000256" key="6">
    <source>
        <dbReference type="RuleBase" id="RU362006"/>
    </source>
</evidence>
<dbReference type="GO" id="GO:0016020">
    <property type="term" value="C:membrane"/>
    <property type="evidence" value="ECO:0007669"/>
    <property type="project" value="UniProtKB-SubCell"/>
</dbReference>
<evidence type="ECO:0000256" key="3">
    <source>
        <dbReference type="ARBA" id="ARBA00022692"/>
    </source>
</evidence>
<evidence type="ECO:0000256" key="4">
    <source>
        <dbReference type="ARBA" id="ARBA00022989"/>
    </source>
</evidence>
<accession>A0A0N4UUZ4</accession>
<keyword evidence="8" id="KW-1185">Reference proteome</keyword>
<dbReference type="EMBL" id="UXUI01007152">
    <property type="protein sequence ID" value="VDD85802.1"/>
    <property type="molecule type" value="Genomic_DNA"/>
</dbReference>
<dbReference type="AlphaFoldDB" id="A0A0N4UUZ4"/>
<sequence length="189" mass="21760">MHFTIPPAVQKFLDDLDKKLHEPNVFTDALNTIETSVGIKRLHLVVGMILIHALYLVIGYAAELLCNTIGFLYPAYMSIKAVESAPKEDDTHWLTYWIIFALFNVFDFFSSTVTKYFPVYWLVKCAFLLWLYLPMTMGAQKVYQNFVKPFMLKHQSTIDKRFGSLAAEHVVGSTDNTAEKEFEQHVKPN</sequence>
<keyword evidence="5 6" id="KW-0472">Membrane</keyword>
<comment type="similarity">
    <text evidence="2 6">Belongs to the DP1 family.</text>
</comment>
<evidence type="ECO:0000313" key="7">
    <source>
        <dbReference type="EMBL" id="VDD85802.1"/>
    </source>
</evidence>
<keyword evidence="4 6" id="KW-1133">Transmembrane helix</keyword>
<dbReference type="OrthoDB" id="10009287at2759"/>
<dbReference type="InterPro" id="IPR004345">
    <property type="entry name" value="TB2_DP1_HVA22"/>
</dbReference>
<gene>
    <name evidence="7" type="ORF">EVEC_LOCUS945</name>
</gene>
<proteinExistence type="inferred from homology"/>
<dbReference type="STRING" id="51028.A0A0N4UUZ4"/>
<evidence type="ECO:0000256" key="5">
    <source>
        <dbReference type="ARBA" id="ARBA00023136"/>
    </source>
</evidence>
<reference evidence="9" key="1">
    <citation type="submission" date="2017-02" db="UniProtKB">
        <authorList>
            <consortium name="WormBaseParasite"/>
        </authorList>
    </citation>
    <scope>IDENTIFICATION</scope>
</reference>
<feature type="transmembrane region" description="Helical" evidence="6">
    <location>
        <begin position="116"/>
        <end position="133"/>
    </location>
</feature>
<evidence type="ECO:0000256" key="2">
    <source>
        <dbReference type="ARBA" id="ARBA00008573"/>
    </source>
</evidence>
<name>A0A0N4UUZ4_ENTVE</name>
<protein>
    <recommendedName>
        <fullName evidence="6">Receptor expression-enhancing protein</fullName>
    </recommendedName>
</protein>
<evidence type="ECO:0000256" key="1">
    <source>
        <dbReference type="ARBA" id="ARBA00004141"/>
    </source>
</evidence>
<keyword evidence="3 6" id="KW-0812">Transmembrane</keyword>
<evidence type="ECO:0000313" key="8">
    <source>
        <dbReference type="Proteomes" id="UP000274131"/>
    </source>
</evidence>
<dbReference type="Pfam" id="PF03134">
    <property type="entry name" value="TB2_DP1_HVA22"/>
    <property type="match status" value="1"/>
</dbReference>
<dbReference type="Proteomes" id="UP000274131">
    <property type="component" value="Unassembled WGS sequence"/>
</dbReference>
<dbReference type="PANTHER" id="PTHR12300:SF161">
    <property type="entry name" value="RECEPTOR EXPRESSION-ENHANCING PROTEIN"/>
    <property type="match status" value="1"/>
</dbReference>
<evidence type="ECO:0000313" key="9">
    <source>
        <dbReference type="WBParaSite" id="EVEC_0000123701-mRNA-1"/>
    </source>
</evidence>
<organism evidence="9">
    <name type="scientific">Enterobius vermicularis</name>
    <name type="common">Human pinworm</name>
    <dbReference type="NCBI Taxonomy" id="51028"/>
    <lineage>
        <taxon>Eukaryota</taxon>
        <taxon>Metazoa</taxon>
        <taxon>Ecdysozoa</taxon>
        <taxon>Nematoda</taxon>
        <taxon>Chromadorea</taxon>
        <taxon>Rhabditida</taxon>
        <taxon>Spirurina</taxon>
        <taxon>Oxyuridomorpha</taxon>
        <taxon>Oxyuroidea</taxon>
        <taxon>Oxyuridae</taxon>
        <taxon>Enterobius</taxon>
    </lineage>
</organism>
<feature type="transmembrane region" description="Helical" evidence="6">
    <location>
        <begin position="49"/>
        <end position="73"/>
    </location>
</feature>
<reference evidence="7 8" key="2">
    <citation type="submission" date="2018-10" db="EMBL/GenBank/DDBJ databases">
        <authorList>
            <consortium name="Pathogen Informatics"/>
        </authorList>
    </citation>
    <scope>NUCLEOTIDE SEQUENCE [LARGE SCALE GENOMIC DNA]</scope>
</reference>